<comment type="similarity">
    <text evidence="1">Belongs to the short-chain dehydrogenases/reductases (SDR) family.</text>
</comment>
<dbReference type="PANTHER" id="PTHR48107:SF7">
    <property type="entry name" value="RE15974P"/>
    <property type="match status" value="1"/>
</dbReference>
<organism evidence="4 5">
    <name type="scientific">Schizophyllum amplum</name>
    <dbReference type="NCBI Taxonomy" id="97359"/>
    <lineage>
        <taxon>Eukaryota</taxon>
        <taxon>Fungi</taxon>
        <taxon>Dikarya</taxon>
        <taxon>Basidiomycota</taxon>
        <taxon>Agaricomycotina</taxon>
        <taxon>Agaricomycetes</taxon>
        <taxon>Agaricomycetidae</taxon>
        <taxon>Agaricales</taxon>
        <taxon>Schizophyllaceae</taxon>
        <taxon>Schizophyllum</taxon>
    </lineage>
</organism>
<protein>
    <recommendedName>
        <fullName evidence="6">NAD(P)-binding protein</fullName>
    </recommendedName>
</protein>
<dbReference type="OrthoDB" id="5327538at2759"/>
<dbReference type="Gene3D" id="3.40.50.720">
    <property type="entry name" value="NAD(P)-binding Rossmann-like Domain"/>
    <property type="match status" value="1"/>
</dbReference>
<proteinExistence type="inferred from homology"/>
<dbReference type="Pfam" id="PF13561">
    <property type="entry name" value="adh_short_C2"/>
    <property type="match status" value="1"/>
</dbReference>
<comment type="caution">
    <text evidence="4">The sequence shown here is derived from an EMBL/GenBank/DDBJ whole genome shotgun (WGS) entry which is preliminary data.</text>
</comment>
<evidence type="ECO:0008006" key="6">
    <source>
        <dbReference type="Google" id="ProtNLM"/>
    </source>
</evidence>
<name>A0A550CC39_9AGAR</name>
<evidence type="ECO:0000256" key="2">
    <source>
        <dbReference type="ARBA" id="ARBA00022857"/>
    </source>
</evidence>
<evidence type="ECO:0000313" key="5">
    <source>
        <dbReference type="Proteomes" id="UP000320762"/>
    </source>
</evidence>
<evidence type="ECO:0000256" key="3">
    <source>
        <dbReference type="ARBA" id="ARBA00023002"/>
    </source>
</evidence>
<sequence>MATSLAQKVAIVTGSSRSIGASIAKAFAAQGAYVIVNYANSRGSADEVVDWITQNTAGKAKAVQADMSSLAGGQTLLDAAVKEWGKIDVLVLNAATMGAATLENVTEELYDEHFTTNVKVPLFMAQSALKHMPKPGGRLIFFSTSLCQATAFNPDVLSYVATKGAIEQITRALAKDPAVGAAGITVNTIAPGPTDTTLFRKGKPQGVIDMLAGLHPTKKLGQPDEIAPMVAFLASPAAQWMNGQTIRVNGGFTV</sequence>
<evidence type="ECO:0000256" key="1">
    <source>
        <dbReference type="ARBA" id="ARBA00006484"/>
    </source>
</evidence>
<dbReference type="EMBL" id="VDMD01000013">
    <property type="protein sequence ID" value="TRM62373.1"/>
    <property type="molecule type" value="Genomic_DNA"/>
</dbReference>
<dbReference type="AlphaFoldDB" id="A0A550CC39"/>
<accession>A0A550CC39</accession>
<keyword evidence="3" id="KW-0560">Oxidoreductase</keyword>
<dbReference type="Proteomes" id="UP000320762">
    <property type="component" value="Unassembled WGS sequence"/>
</dbReference>
<evidence type="ECO:0000313" key="4">
    <source>
        <dbReference type="EMBL" id="TRM62373.1"/>
    </source>
</evidence>
<dbReference type="PRINTS" id="PR00081">
    <property type="entry name" value="GDHRDH"/>
</dbReference>
<dbReference type="InterPro" id="IPR020904">
    <property type="entry name" value="Sc_DH/Rdtase_CS"/>
</dbReference>
<gene>
    <name evidence="4" type="ORF">BD626DRAFT_458803</name>
</gene>
<dbReference type="PANTHER" id="PTHR48107">
    <property type="entry name" value="NADPH-DEPENDENT ALDEHYDE REDUCTASE-LIKE PROTEIN, CHLOROPLASTIC-RELATED"/>
    <property type="match status" value="1"/>
</dbReference>
<dbReference type="InterPro" id="IPR036291">
    <property type="entry name" value="NAD(P)-bd_dom_sf"/>
</dbReference>
<reference evidence="4 5" key="1">
    <citation type="journal article" date="2019" name="New Phytol.">
        <title>Comparative genomics reveals unique wood-decay strategies and fruiting body development in the Schizophyllaceae.</title>
        <authorList>
            <person name="Almasi E."/>
            <person name="Sahu N."/>
            <person name="Krizsan K."/>
            <person name="Balint B."/>
            <person name="Kovacs G.M."/>
            <person name="Kiss B."/>
            <person name="Cseklye J."/>
            <person name="Drula E."/>
            <person name="Henrissat B."/>
            <person name="Nagy I."/>
            <person name="Chovatia M."/>
            <person name="Adam C."/>
            <person name="LaButti K."/>
            <person name="Lipzen A."/>
            <person name="Riley R."/>
            <person name="Grigoriev I.V."/>
            <person name="Nagy L.G."/>
        </authorList>
    </citation>
    <scope>NUCLEOTIDE SEQUENCE [LARGE SCALE GENOMIC DNA]</scope>
    <source>
        <strain evidence="4 5">NL-1724</strain>
    </source>
</reference>
<dbReference type="PROSITE" id="PS00061">
    <property type="entry name" value="ADH_SHORT"/>
    <property type="match status" value="1"/>
</dbReference>
<keyword evidence="2" id="KW-0521">NADP</keyword>
<dbReference type="STRING" id="97359.A0A550CC39"/>
<keyword evidence="5" id="KW-1185">Reference proteome</keyword>
<dbReference type="SUPFAM" id="SSF51735">
    <property type="entry name" value="NAD(P)-binding Rossmann-fold domains"/>
    <property type="match status" value="1"/>
</dbReference>
<dbReference type="GO" id="GO:0016614">
    <property type="term" value="F:oxidoreductase activity, acting on CH-OH group of donors"/>
    <property type="evidence" value="ECO:0007669"/>
    <property type="project" value="UniProtKB-ARBA"/>
</dbReference>
<dbReference type="InterPro" id="IPR002347">
    <property type="entry name" value="SDR_fam"/>
</dbReference>
<dbReference type="FunFam" id="3.40.50.720:FF:000084">
    <property type="entry name" value="Short-chain dehydrogenase reductase"/>
    <property type="match status" value="1"/>
</dbReference>